<organism evidence="5">
    <name type="scientific">Haemonchus placei</name>
    <name type="common">Barber's pole worm</name>
    <dbReference type="NCBI Taxonomy" id="6290"/>
    <lineage>
        <taxon>Eukaryota</taxon>
        <taxon>Metazoa</taxon>
        <taxon>Ecdysozoa</taxon>
        <taxon>Nematoda</taxon>
        <taxon>Chromadorea</taxon>
        <taxon>Rhabditida</taxon>
        <taxon>Rhabditina</taxon>
        <taxon>Rhabditomorpha</taxon>
        <taxon>Strongyloidea</taxon>
        <taxon>Trichostrongylidae</taxon>
        <taxon>Haemonchus</taxon>
    </lineage>
</organism>
<dbReference type="Proteomes" id="UP000268014">
    <property type="component" value="Unassembled WGS sequence"/>
</dbReference>
<evidence type="ECO:0000259" key="2">
    <source>
        <dbReference type="SMART" id="SM00568"/>
    </source>
</evidence>
<evidence type="ECO:0000313" key="3">
    <source>
        <dbReference type="EMBL" id="VDO25550.1"/>
    </source>
</evidence>
<protein>
    <submittedName>
        <fullName evidence="5">GRAM domain-containing protein</fullName>
    </submittedName>
</protein>
<name>A0A0N4W5P6_HAEPC</name>
<dbReference type="GO" id="GO:0032366">
    <property type="term" value="P:intracellular sterol transport"/>
    <property type="evidence" value="ECO:0007669"/>
    <property type="project" value="TreeGrafter"/>
</dbReference>
<dbReference type="STRING" id="6290.A0A0N4W5P6"/>
<dbReference type="GO" id="GO:0120015">
    <property type="term" value="F:sterol transfer activity"/>
    <property type="evidence" value="ECO:0007669"/>
    <property type="project" value="TreeGrafter"/>
</dbReference>
<evidence type="ECO:0000256" key="1">
    <source>
        <dbReference type="SAM" id="MobiDB-lite"/>
    </source>
</evidence>
<dbReference type="Gene3D" id="2.30.29.30">
    <property type="entry name" value="Pleckstrin-homology domain (PH domain)/Phosphotyrosine-binding domain (PTB)"/>
    <property type="match status" value="1"/>
</dbReference>
<feature type="compositionally biased region" description="Basic and acidic residues" evidence="1">
    <location>
        <begin position="35"/>
        <end position="47"/>
    </location>
</feature>
<dbReference type="SMART" id="SM00568">
    <property type="entry name" value="GRAM"/>
    <property type="match status" value="1"/>
</dbReference>
<feature type="compositionally biased region" description="Basic residues" evidence="1">
    <location>
        <begin position="8"/>
        <end position="17"/>
    </location>
</feature>
<dbReference type="WBParaSite" id="HPLM_0000531001-mRNA-1">
    <property type="protein sequence ID" value="HPLM_0000531001-mRNA-1"/>
    <property type="gene ID" value="HPLM_0000531001"/>
</dbReference>
<reference evidence="5" key="1">
    <citation type="submission" date="2017-02" db="UniProtKB">
        <authorList>
            <consortium name="WormBaseParasite"/>
        </authorList>
    </citation>
    <scope>IDENTIFICATION</scope>
</reference>
<dbReference type="GO" id="GO:0032934">
    <property type="term" value="F:sterol binding"/>
    <property type="evidence" value="ECO:0007669"/>
    <property type="project" value="TreeGrafter"/>
</dbReference>
<reference evidence="3 4" key="2">
    <citation type="submission" date="2018-11" db="EMBL/GenBank/DDBJ databases">
        <authorList>
            <consortium name="Pathogen Informatics"/>
        </authorList>
    </citation>
    <scope>NUCLEOTIDE SEQUENCE [LARGE SCALE GENOMIC DNA]</scope>
    <source>
        <strain evidence="3 4">MHpl1</strain>
    </source>
</reference>
<dbReference type="AlphaFoldDB" id="A0A0N4W5P6"/>
<dbReference type="OrthoDB" id="2162691at2759"/>
<dbReference type="InterPro" id="IPR004182">
    <property type="entry name" value="GRAM"/>
</dbReference>
<dbReference type="InterPro" id="IPR011993">
    <property type="entry name" value="PH-like_dom_sf"/>
</dbReference>
<dbReference type="GO" id="GO:0140268">
    <property type="term" value="C:endoplasmic reticulum-plasma membrane contact site"/>
    <property type="evidence" value="ECO:0007669"/>
    <property type="project" value="TreeGrafter"/>
</dbReference>
<dbReference type="EMBL" id="UZAF01016318">
    <property type="protein sequence ID" value="VDO25550.1"/>
    <property type="molecule type" value="Genomic_DNA"/>
</dbReference>
<accession>A0A0N4W5P6</accession>
<keyword evidence="4" id="KW-1185">Reference proteome</keyword>
<sequence>MDEEVNVRRPRHLHGIRSRSDDEEQIVDKKMRKTISSDHLFHDRLDSPDYPPESPPGSVSSNSSSEKKNENVTTPSRASVRKKKYFSERTNKNIIKKLIHPSYHERAGQYRRLFGSKVGPEPDEFLASFSCAYQREILCQGRMYISQRHICFYANIFGWETNLVLPIADVAAITKEKAALIFPNSLQIEMRDETKHFFASFVNREKSLTVLSKVLEKVQFGELMSPEELWEYMKGDDEEKIGPEDGMSKGPFSAAQALILTGIAVSIAQQAVALISAHPPSSCTYGLPLPLTDNQ</sequence>
<dbReference type="GO" id="GO:0005789">
    <property type="term" value="C:endoplasmic reticulum membrane"/>
    <property type="evidence" value="ECO:0007669"/>
    <property type="project" value="TreeGrafter"/>
</dbReference>
<dbReference type="PANTHER" id="PTHR23319:SF4">
    <property type="entry name" value="GRAM DOMAIN CONTAINING 1B, ISOFORM E"/>
    <property type="match status" value="1"/>
</dbReference>
<dbReference type="InterPro" id="IPR051482">
    <property type="entry name" value="Cholesterol_transport"/>
</dbReference>
<evidence type="ECO:0000313" key="5">
    <source>
        <dbReference type="WBParaSite" id="HPLM_0000531001-mRNA-1"/>
    </source>
</evidence>
<gene>
    <name evidence="3" type="ORF">HPLM_LOCUS5302</name>
</gene>
<dbReference type="CDD" id="cd13220">
    <property type="entry name" value="PH-GRAM_GRAMDC"/>
    <property type="match status" value="1"/>
</dbReference>
<proteinExistence type="predicted"/>
<feature type="region of interest" description="Disordered" evidence="1">
    <location>
        <begin position="1"/>
        <end position="83"/>
    </location>
</feature>
<feature type="domain" description="GRAM" evidence="2">
    <location>
        <begin position="108"/>
        <end position="177"/>
    </location>
</feature>
<dbReference type="Pfam" id="PF02893">
    <property type="entry name" value="GRAM"/>
    <property type="match status" value="1"/>
</dbReference>
<dbReference type="OMA" id="YCRTISS"/>
<dbReference type="GO" id="GO:0005886">
    <property type="term" value="C:plasma membrane"/>
    <property type="evidence" value="ECO:0007669"/>
    <property type="project" value="TreeGrafter"/>
</dbReference>
<dbReference type="PANTHER" id="PTHR23319">
    <property type="entry name" value="GRAM DOMAIN CONTAINING 1B, ISOFORM E"/>
    <property type="match status" value="1"/>
</dbReference>
<evidence type="ECO:0000313" key="4">
    <source>
        <dbReference type="Proteomes" id="UP000268014"/>
    </source>
</evidence>